<evidence type="ECO:0000313" key="1">
    <source>
        <dbReference type="EMBL" id="MFC0683850.1"/>
    </source>
</evidence>
<organism evidence="1 2">
    <name type="scientific">Novosphingobium clariflavum</name>
    <dbReference type="NCBI Taxonomy" id="2029884"/>
    <lineage>
        <taxon>Bacteria</taxon>
        <taxon>Pseudomonadati</taxon>
        <taxon>Pseudomonadota</taxon>
        <taxon>Alphaproteobacteria</taxon>
        <taxon>Sphingomonadales</taxon>
        <taxon>Sphingomonadaceae</taxon>
        <taxon>Novosphingobium</taxon>
    </lineage>
</organism>
<accession>A0ABV6S3N7</accession>
<dbReference type="InterPro" id="IPR018673">
    <property type="entry name" value="DUF2141"/>
</dbReference>
<keyword evidence="2" id="KW-1185">Reference proteome</keyword>
<sequence length="175" mass="18689">MSLALLLPLAMAAAIPSTPDLGKAEGQCRAGERGPAFEVEVLGLKDRAGKLKLEVYPANEQDFLADDNVLVMAGKTFRRVEVPVPASGTPRLCVRLPGPGTYAVSLLHDRDNDRRFSWRIDGIGFSGNPRLGWGKPAVRNVAVSAGSGLTALRIVMNYRSGLGVAPLKSPPRQES</sequence>
<comment type="caution">
    <text evidence="1">The sequence shown here is derived from an EMBL/GenBank/DDBJ whole genome shotgun (WGS) entry which is preliminary data.</text>
</comment>
<reference evidence="1 2" key="1">
    <citation type="submission" date="2024-09" db="EMBL/GenBank/DDBJ databases">
        <authorList>
            <person name="Sun Q."/>
            <person name="Mori K."/>
        </authorList>
    </citation>
    <scope>NUCLEOTIDE SEQUENCE [LARGE SCALE GENOMIC DNA]</scope>
    <source>
        <strain evidence="1 2">CICC 11035S</strain>
    </source>
</reference>
<name>A0ABV6S3N7_9SPHN</name>
<protein>
    <submittedName>
        <fullName evidence="1">DUF2141 domain-containing protein</fullName>
    </submittedName>
</protein>
<dbReference type="Pfam" id="PF09912">
    <property type="entry name" value="DUF2141"/>
    <property type="match status" value="1"/>
</dbReference>
<evidence type="ECO:0000313" key="2">
    <source>
        <dbReference type="Proteomes" id="UP001589858"/>
    </source>
</evidence>
<dbReference type="RefSeq" id="WP_267220204.1">
    <property type="nucleotide sequence ID" value="NZ_JAPCWC010000006.1"/>
</dbReference>
<dbReference type="EMBL" id="JBHLTM010000016">
    <property type="protein sequence ID" value="MFC0683850.1"/>
    <property type="molecule type" value="Genomic_DNA"/>
</dbReference>
<dbReference type="Proteomes" id="UP001589858">
    <property type="component" value="Unassembled WGS sequence"/>
</dbReference>
<gene>
    <name evidence="1" type="ORF">ACFFF8_04520</name>
</gene>
<proteinExistence type="predicted"/>